<dbReference type="InterPro" id="IPR046341">
    <property type="entry name" value="SET_dom_sf"/>
</dbReference>
<evidence type="ECO:0000259" key="2">
    <source>
        <dbReference type="PROSITE" id="PS50280"/>
    </source>
</evidence>
<dbReference type="Gene3D" id="2.170.270.10">
    <property type="entry name" value="SET domain"/>
    <property type="match status" value="1"/>
</dbReference>
<dbReference type="CDD" id="cd20071">
    <property type="entry name" value="SET_SMYD"/>
    <property type="match status" value="1"/>
</dbReference>
<dbReference type="SMART" id="SM00317">
    <property type="entry name" value="SET"/>
    <property type="match status" value="1"/>
</dbReference>
<reference evidence="3" key="1">
    <citation type="submission" date="2023-10" db="EMBL/GenBank/DDBJ databases">
        <authorList>
            <person name="Hackl T."/>
        </authorList>
    </citation>
    <scope>NUCLEOTIDE SEQUENCE</scope>
</reference>
<dbReference type="SUPFAM" id="SSF82199">
    <property type="entry name" value="SET domain"/>
    <property type="match status" value="1"/>
</dbReference>
<organism evidence="3 4">
    <name type="scientific">Anthostomella pinea</name>
    <dbReference type="NCBI Taxonomy" id="933095"/>
    <lineage>
        <taxon>Eukaryota</taxon>
        <taxon>Fungi</taxon>
        <taxon>Dikarya</taxon>
        <taxon>Ascomycota</taxon>
        <taxon>Pezizomycotina</taxon>
        <taxon>Sordariomycetes</taxon>
        <taxon>Xylariomycetidae</taxon>
        <taxon>Xylariales</taxon>
        <taxon>Xylariaceae</taxon>
        <taxon>Anthostomella</taxon>
    </lineage>
</organism>
<feature type="domain" description="SET" evidence="2">
    <location>
        <begin position="13"/>
        <end position="174"/>
    </location>
</feature>
<sequence>MELFEEPARTLHHPNPIYDTRGPNHDEGMFATVDIAGHQAIFAEVPLIRVTKPRAEDWSDPAPSRARRQYCDSTRELESNQYSPQEVLDRERSRVNVISIFEYNNAEIEQVDVPADFGRVDRVDRAAAVFRLYSRINHSCTPNAIGIWHRGRQMAILRALRDINAGEEITVAYITNTVEPRQSRTVWHKFWPLVCHCSACEGPEFKDHESRRQKLKDINDALGKYDRKETYHATAFPSGISVPTDAGTAFRLAKVYVDTMKEEDLADGQLCVA</sequence>
<dbReference type="PANTHER" id="PTHR47332">
    <property type="entry name" value="SET DOMAIN-CONTAINING PROTEIN 5"/>
    <property type="match status" value="1"/>
</dbReference>
<evidence type="ECO:0000313" key="3">
    <source>
        <dbReference type="EMBL" id="CAJ2502798.1"/>
    </source>
</evidence>
<dbReference type="InterPro" id="IPR053185">
    <property type="entry name" value="SET_domain_protein"/>
</dbReference>
<dbReference type="PROSITE" id="PS50280">
    <property type="entry name" value="SET"/>
    <property type="match status" value="1"/>
</dbReference>
<keyword evidence="4" id="KW-1185">Reference proteome</keyword>
<proteinExistence type="predicted"/>
<name>A0AAI8VDY4_9PEZI</name>
<dbReference type="PANTHER" id="PTHR47332:SF4">
    <property type="entry name" value="SET DOMAIN-CONTAINING PROTEIN 5"/>
    <property type="match status" value="1"/>
</dbReference>
<feature type="region of interest" description="Disordered" evidence="1">
    <location>
        <begin position="1"/>
        <end position="23"/>
    </location>
</feature>
<dbReference type="Proteomes" id="UP001295740">
    <property type="component" value="Unassembled WGS sequence"/>
</dbReference>
<gene>
    <name evidence="3" type="ORF">KHLLAP_LOCUS3266</name>
</gene>
<dbReference type="EMBL" id="CAUWAG010000004">
    <property type="protein sequence ID" value="CAJ2502798.1"/>
    <property type="molecule type" value="Genomic_DNA"/>
</dbReference>
<accession>A0AAI8VDY4</accession>
<protein>
    <submittedName>
        <fullName evidence="3">Uu.00g101920.m01.CDS01</fullName>
    </submittedName>
</protein>
<comment type="caution">
    <text evidence="3">The sequence shown here is derived from an EMBL/GenBank/DDBJ whole genome shotgun (WGS) entry which is preliminary data.</text>
</comment>
<dbReference type="Pfam" id="PF00856">
    <property type="entry name" value="SET"/>
    <property type="match status" value="1"/>
</dbReference>
<dbReference type="InterPro" id="IPR001214">
    <property type="entry name" value="SET_dom"/>
</dbReference>
<evidence type="ECO:0000313" key="4">
    <source>
        <dbReference type="Proteomes" id="UP001295740"/>
    </source>
</evidence>
<dbReference type="AlphaFoldDB" id="A0AAI8VDY4"/>
<evidence type="ECO:0000256" key="1">
    <source>
        <dbReference type="SAM" id="MobiDB-lite"/>
    </source>
</evidence>